<evidence type="ECO:0000313" key="1">
    <source>
        <dbReference type="EMBL" id="AND38145.1"/>
    </source>
</evidence>
<reference evidence="1 2" key="1">
    <citation type="submission" date="2016-04" db="EMBL/GenBank/DDBJ databases">
        <title>Complete genome sequence of Bacillus oceanisediminis strain 2691.</title>
        <authorList>
            <person name="Jeong H."/>
            <person name="Kim H.J."/>
            <person name="Lee D.-W."/>
        </authorList>
    </citation>
    <scope>NUCLEOTIDE SEQUENCE [LARGE SCALE GENOMIC DNA]</scope>
    <source>
        <strain evidence="1 2">2691</strain>
    </source>
</reference>
<accession>A0A169FED5</accession>
<dbReference type="AlphaFoldDB" id="A0A169FED5"/>
<evidence type="ECO:0000313" key="2">
    <source>
        <dbReference type="Proteomes" id="UP000077856"/>
    </source>
</evidence>
<proteinExistence type="predicted"/>
<protein>
    <submittedName>
        <fullName evidence="1">Uncharacterized protein</fullName>
    </submittedName>
</protein>
<dbReference type="STRING" id="1196031.A361_03060"/>
<gene>
    <name evidence="1" type="ORF">A361_03060</name>
</gene>
<dbReference type="Proteomes" id="UP000077856">
    <property type="component" value="Chromosome"/>
</dbReference>
<organism evidence="1 2">
    <name type="scientific">Cytobacillus oceanisediminis 2691</name>
    <dbReference type="NCBI Taxonomy" id="1196031"/>
    <lineage>
        <taxon>Bacteria</taxon>
        <taxon>Bacillati</taxon>
        <taxon>Bacillota</taxon>
        <taxon>Bacilli</taxon>
        <taxon>Bacillales</taxon>
        <taxon>Bacillaceae</taxon>
        <taxon>Cytobacillus</taxon>
    </lineage>
</organism>
<name>A0A169FED5_9BACI</name>
<dbReference type="RefSeq" id="WP_019381061.1">
    <property type="nucleotide sequence ID" value="NZ_CP015506.1"/>
</dbReference>
<sequence>MNDHKDKPNAGYTLFKPTGVRHEFPLVDLVKQQVTGTVLYKDKIYMTVVVDVKADTVQVQGDTADLGDLAISRESYIDMFKDQAKFFIDNHISNPQAYYDELINNPSE</sequence>
<dbReference type="EMBL" id="CP015506">
    <property type="protein sequence ID" value="AND38145.1"/>
    <property type="molecule type" value="Genomic_DNA"/>
</dbReference>
<dbReference type="eggNOG" id="ENOG5033MQZ">
    <property type="taxonomic scope" value="Bacteria"/>
</dbReference>
<dbReference type="KEGG" id="bon:A361_03060"/>